<comment type="catalytic activity">
    <reaction evidence="1">
        <text>ATP + protein L-histidine = ADP + protein N-phospho-L-histidine.</text>
        <dbReference type="EC" id="2.7.13.3"/>
    </reaction>
</comment>
<protein>
    <recommendedName>
        <fullName evidence="2">histidine kinase</fullName>
        <ecNumber evidence="2">2.7.13.3</ecNumber>
    </recommendedName>
</protein>
<dbReference type="Gene3D" id="2.60.200.20">
    <property type="match status" value="1"/>
</dbReference>
<dbReference type="SMART" id="SM00065">
    <property type="entry name" value="GAF"/>
    <property type="match status" value="1"/>
</dbReference>
<evidence type="ECO:0000256" key="2">
    <source>
        <dbReference type="ARBA" id="ARBA00012438"/>
    </source>
</evidence>
<dbReference type="InterPro" id="IPR029016">
    <property type="entry name" value="GAF-like_dom_sf"/>
</dbReference>
<dbReference type="CDD" id="cd00082">
    <property type="entry name" value="HisKA"/>
    <property type="match status" value="1"/>
</dbReference>
<dbReference type="InterPro" id="IPR036097">
    <property type="entry name" value="HisK_dim/P_sf"/>
</dbReference>
<proteinExistence type="predicted"/>
<gene>
    <name evidence="6" type="ORF">HG543_29095</name>
</gene>
<evidence type="ECO:0000259" key="5">
    <source>
        <dbReference type="PROSITE" id="PS50109"/>
    </source>
</evidence>
<dbReference type="InterPro" id="IPR036890">
    <property type="entry name" value="HATPase_C_sf"/>
</dbReference>
<evidence type="ECO:0000313" key="6">
    <source>
        <dbReference type="EMBL" id="NMO18890.1"/>
    </source>
</evidence>
<dbReference type="InterPro" id="IPR003594">
    <property type="entry name" value="HATPase_dom"/>
</dbReference>
<dbReference type="InterPro" id="IPR004358">
    <property type="entry name" value="Sig_transdc_His_kin-like_C"/>
</dbReference>
<dbReference type="InterPro" id="IPR000253">
    <property type="entry name" value="FHA_dom"/>
</dbReference>
<keyword evidence="7" id="KW-1185">Reference proteome</keyword>
<dbReference type="InterPro" id="IPR005467">
    <property type="entry name" value="His_kinase_dom"/>
</dbReference>
<dbReference type="Gene3D" id="3.30.565.10">
    <property type="entry name" value="Histidine kinase-like ATPase, C-terminal domain"/>
    <property type="match status" value="1"/>
</dbReference>
<dbReference type="PANTHER" id="PTHR43065:SF42">
    <property type="entry name" value="TWO-COMPONENT SENSOR PPRA"/>
    <property type="match status" value="1"/>
</dbReference>
<dbReference type="SUPFAM" id="SSF47384">
    <property type="entry name" value="Homodimeric domain of signal transducing histidine kinase"/>
    <property type="match status" value="1"/>
</dbReference>
<dbReference type="PROSITE" id="PS50006">
    <property type="entry name" value="FHA_DOMAIN"/>
    <property type="match status" value="1"/>
</dbReference>
<evidence type="ECO:0000259" key="4">
    <source>
        <dbReference type="PROSITE" id="PS50006"/>
    </source>
</evidence>
<evidence type="ECO:0000256" key="3">
    <source>
        <dbReference type="ARBA" id="ARBA00022553"/>
    </source>
</evidence>
<dbReference type="SMART" id="SM00387">
    <property type="entry name" value="HATPase_c"/>
    <property type="match status" value="1"/>
</dbReference>
<dbReference type="Pfam" id="PF02518">
    <property type="entry name" value="HATPase_c"/>
    <property type="match status" value="1"/>
</dbReference>
<dbReference type="AlphaFoldDB" id="A0A848LMI9"/>
<dbReference type="Pfam" id="PF01590">
    <property type="entry name" value="GAF"/>
    <property type="match status" value="1"/>
</dbReference>
<dbReference type="SMART" id="SM00240">
    <property type="entry name" value="FHA"/>
    <property type="match status" value="1"/>
</dbReference>
<dbReference type="SUPFAM" id="SSF49879">
    <property type="entry name" value="SMAD/FHA domain"/>
    <property type="match status" value="1"/>
</dbReference>
<dbReference type="PROSITE" id="PS50109">
    <property type="entry name" value="HIS_KIN"/>
    <property type="match status" value="1"/>
</dbReference>
<comment type="caution">
    <text evidence="6">The sequence shown here is derived from an EMBL/GenBank/DDBJ whole genome shotgun (WGS) entry which is preliminary data.</text>
</comment>
<dbReference type="PANTHER" id="PTHR43065">
    <property type="entry name" value="SENSOR HISTIDINE KINASE"/>
    <property type="match status" value="1"/>
</dbReference>
<dbReference type="SUPFAM" id="SSF55781">
    <property type="entry name" value="GAF domain-like"/>
    <property type="match status" value="1"/>
</dbReference>
<dbReference type="Proteomes" id="UP000518300">
    <property type="component" value="Unassembled WGS sequence"/>
</dbReference>
<dbReference type="EMBL" id="JABBJJ010000159">
    <property type="protein sequence ID" value="NMO18890.1"/>
    <property type="molecule type" value="Genomic_DNA"/>
</dbReference>
<dbReference type="Gene3D" id="3.30.450.40">
    <property type="match status" value="1"/>
</dbReference>
<feature type="domain" description="Histidine kinase" evidence="5">
    <location>
        <begin position="336"/>
        <end position="580"/>
    </location>
</feature>
<dbReference type="Gene3D" id="1.10.287.130">
    <property type="match status" value="1"/>
</dbReference>
<reference evidence="6 7" key="1">
    <citation type="submission" date="2020-04" db="EMBL/GenBank/DDBJ databases">
        <title>Draft genome of Pyxidicoccus fallax type strain.</title>
        <authorList>
            <person name="Whitworth D.E."/>
        </authorList>
    </citation>
    <scope>NUCLEOTIDE SEQUENCE [LARGE SCALE GENOMIC DNA]</scope>
    <source>
        <strain evidence="6 7">DSM 14698</strain>
    </source>
</reference>
<keyword evidence="3" id="KW-0597">Phosphoprotein</keyword>
<dbReference type="CDD" id="cd00060">
    <property type="entry name" value="FHA"/>
    <property type="match status" value="1"/>
</dbReference>
<name>A0A848LMI9_9BACT</name>
<dbReference type="EC" id="2.7.13.3" evidence="2"/>
<dbReference type="PRINTS" id="PR00344">
    <property type="entry name" value="BCTRLSENSOR"/>
</dbReference>
<dbReference type="InterPro" id="IPR003018">
    <property type="entry name" value="GAF"/>
</dbReference>
<dbReference type="InterPro" id="IPR003661">
    <property type="entry name" value="HisK_dim/P_dom"/>
</dbReference>
<dbReference type="InterPro" id="IPR008984">
    <property type="entry name" value="SMAD_FHA_dom_sf"/>
</dbReference>
<dbReference type="SMART" id="SM00388">
    <property type="entry name" value="HisKA"/>
    <property type="match status" value="1"/>
</dbReference>
<sequence length="585" mass="64496">MLVYNLGQPNEVVFPFGTEPVTIGRADTQPICIPHPSLSRQHALIEYTDGRFYVVDLQSKNGTFVNGTQVRRQELRFGDTLRLGDLHFLFMDNSPAVLAQEASVDGTGSVAPLRPQVVRAVTRVPLQELVRDAPSGEGPPSASETRTRDKLRILLEVAKLFSASDNIDVVLGQILDLAFQILHVDRGAVLLVNEATGELEPRVVKTAQGTPVHGQIYSQNIVEYVMRQSVAALFSDATQDPRLDDAQSVIIHRIRASMCVPLKPKDDIIGVLYVDNLSLPNRYSEEDLEFLVAFASQAALALENAALYRRIERETVERMQLTMDAKLASLAALVGGLAHELRNPLNFINNFARLSVARVGEVAELLEPQRSALPAETVEDLDDALSSLRETTTKIQEHGQRADSLIHGMLLHARRPAGVREERDLNAVVAESLNLGQGGARGQPLEVVVEAEYEPELGRVEMVAADLSRVFINVVDNAVYAMRQKRQQRGPAYTPTLRIRTLSRGPQVEVRIRDNGPGIPRELADKIFEPFFTTKPPGQGTGLGLSLSHEIVVQGHQGSFRMESTPGEFAEFIITLPRRARPGPR</sequence>
<organism evidence="6 7">
    <name type="scientific">Pyxidicoccus fallax</name>
    <dbReference type="NCBI Taxonomy" id="394095"/>
    <lineage>
        <taxon>Bacteria</taxon>
        <taxon>Pseudomonadati</taxon>
        <taxon>Myxococcota</taxon>
        <taxon>Myxococcia</taxon>
        <taxon>Myxococcales</taxon>
        <taxon>Cystobacterineae</taxon>
        <taxon>Myxococcaceae</taxon>
        <taxon>Pyxidicoccus</taxon>
    </lineage>
</organism>
<dbReference type="Pfam" id="PF00498">
    <property type="entry name" value="FHA"/>
    <property type="match status" value="1"/>
</dbReference>
<dbReference type="SUPFAM" id="SSF55874">
    <property type="entry name" value="ATPase domain of HSP90 chaperone/DNA topoisomerase II/histidine kinase"/>
    <property type="match status" value="1"/>
</dbReference>
<dbReference type="GO" id="GO:0000155">
    <property type="term" value="F:phosphorelay sensor kinase activity"/>
    <property type="evidence" value="ECO:0007669"/>
    <property type="project" value="InterPro"/>
</dbReference>
<evidence type="ECO:0000256" key="1">
    <source>
        <dbReference type="ARBA" id="ARBA00000085"/>
    </source>
</evidence>
<feature type="domain" description="FHA" evidence="4">
    <location>
        <begin position="21"/>
        <end position="70"/>
    </location>
</feature>
<evidence type="ECO:0000313" key="7">
    <source>
        <dbReference type="Proteomes" id="UP000518300"/>
    </source>
</evidence>
<accession>A0A848LMI9</accession>